<dbReference type="PANTHER" id="PTHR43065">
    <property type="entry name" value="SENSOR HISTIDINE KINASE"/>
    <property type="match status" value="1"/>
</dbReference>
<dbReference type="Gene3D" id="3.30.565.10">
    <property type="entry name" value="Histidine kinase-like ATPase, C-terminal domain"/>
    <property type="match status" value="1"/>
</dbReference>
<dbReference type="NCBIfam" id="TIGR00229">
    <property type="entry name" value="sensory_box"/>
    <property type="match status" value="1"/>
</dbReference>
<keyword evidence="12" id="KW-1185">Reference proteome</keyword>
<dbReference type="GO" id="GO:0005524">
    <property type="term" value="F:ATP binding"/>
    <property type="evidence" value="ECO:0007669"/>
    <property type="project" value="UniProtKB-KW"/>
</dbReference>
<dbReference type="CDD" id="cd00130">
    <property type="entry name" value="PAS"/>
    <property type="match status" value="1"/>
</dbReference>
<keyword evidence="5" id="KW-0547">Nucleotide-binding</keyword>
<dbReference type="SMART" id="SM00388">
    <property type="entry name" value="HisKA"/>
    <property type="match status" value="1"/>
</dbReference>
<evidence type="ECO:0000256" key="2">
    <source>
        <dbReference type="ARBA" id="ARBA00012438"/>
    </source>
</evidence>
<evidence type="ECO:0000259" key="10">
    <source>
        <dbReference type="PROSITE" id="PS50109"/>
    </source>
</evidence>
<keyword evidence="3" id="KW-0597">Phosphoprotein</keyword>
<dbReference type="SUPFAM" id="SSF55785">
    <property type="entry name" value="PYP-like sensor domain (PAS domain)"/>
    <property type="match status" value="1"/>
</dbReference>
<dbReference type="InterPro" id="IPR013767">
    <property type="entry name" value="PAS_fold"/>
</dbReference>
<evidence type="ECO:0000256" key="1">
    <source>
        <dbReference type="ARBA" id="ARBA00000085"/>
    </source>
</evidence>
<dbReference type="EC" id="2.7.13.3" evidence="2"/>
<dbReference type="SMART" id="SM00091">
    <property type="entry name" value="PAS"/>
    <property type="match status" value="1"/>
</dbReference>
<dbReference type="InterPro" id="IPR004358">
    <property type="entry name" value="Sig_transdc_His_kin-like_C"/>
</dbReference>
<reference evidence="11 12" key="1">
    <citation type="journal article" date="2015" name="Proc. Natl. Acad. Sci. U.S.A.">
        <title>Expanded metabolic versatility of ubiquitous nitrite-oxidizing bacteria from the genus Nitrospira.</title>
        <authorList>
            <person name="Koch H."/>
            <person name="Lucker S."/>
            <person name="Albertsen M."/>
            <person name="Kitzinger K."/>
            <person name="Herbold C."/>
            <person name="Spieck E."/>
            <person name="Nielsen P.H."/>
            <person name="Wagner M."/>
            <person name="Daims H."/>
        </authorList>
    </citation>
    <scope>NUCLEOTIDE SEQUENCE [LARGE SCALE GENOMIC DNA]</scope>
    <source>
        <strain evidence="11 12">NSP M-1</strain>
    </source>
</reference>
<dbReference type="Pfam" id="PF00989">
    <property type="entry name" value="PAS"/>
    <property type="match status" value="1"/>
</dbReference>
<name>A0A0K2GGQ3_NITMO</name>
<organism evidence="11 12">
    <name type="scientific">Nitrospira moscoviensis</name>
    <dbReference type="NCBI Taxonomy" id="42253"/>
    <lineage>
        <taxon>Bacteria</taxon>
        <taxon>Pseudomonadati</taxon>
        <taxon>Nitrospirota</taxon>
        <taxon>Nitrospiria</taxon>
        <taxon>Nitrospirales</taxon>
        <taxon>Nitrospiraceae</taxon>
        <taxon>Nitrospira</taxon>
    </lineage>
</organism>
<evidence type="ECO:0000256" key="3">
    <source>
        <dbReference type="ARBA" id="ARBA00022553"/>
    </source>
</evidence>
<protein>
    <recommendedName>
        <fullName evidence="2">histidine kinase</fullName>
        <ecNumber evidence="2">2.7.13.3</ecNumber>
    </recommendedName>
</protein>
<dbReference type="InterPro" id="IPR003661">
    <property type="entry name" value="HisK_dim/P_dom"/>
</dbReference>
<dbReference type="PATRIC" id="fig|42253.5.peg.3698"/>
<dbReference type="InterPro" id="IPR000014">
    <property type="entry name" value="PAS"/>
</dbReference>
<accession>A0A0K2GGQ3</accession>
<proteinExistence type="predicted"/>
<feature type="domain" description="Histidine kinase" evidence="10">
    <location>
        <begin position="240"/>
        <end position="455"/>
    </location>
</feature>
<dbReference type="SUPFAM" id="SSF47384">
    <property type="entry name" value="Homodimeric domain of signal transducing histidine kinase"/>
    <property type="match status" value="1"/>
</dbReference>
<dbReference type="STRING" id="42253.NITMOv2_3749"/>
<keyword evidence="4 11" id="KW-0808">Transferase</keyword>
<evidence type="ECO:0000256" key="4">
    <source>
        <dbReference type="ARBA" id="ARBA00022679"/>
    </source>
</evidence>
<dbReference type="Gene3D" id="3.30.450.20">
    <property type="entry name" value="PAS domain"/>
    <property type="match status" value="1"/>
</dbReference>
<dbReference type="InterPro" id="IPR005467">
    <property type="entry name" value="His_kinase_dom"/>
</dbReference>
<evidence type="ECO:0000256" key="6">
    <source>
        <dbReference type="ARBA" id="ARBA00022777"/>
    </source>
</evidence>
<sequence length="464" mass="51162">MFRPVPTPGRFRWMPLPLMAFVVFVLALVVSVVLLFNLEQERLLLQDFSKGRPVPTELFAALWQSRRDLMLVMLIIFLMSAVVVGAVIAFMHYDSARRTLEEVKGLARHILRSIPTGILTLNPGGIITAVNPTAEAVLKRSSTDLLGHSYESVFPPGDMIRDVLDQALKARRHVSQQDLAYRAHDHTLRTIRVTTTELTGDDGQPAGVILQGHDVTEWLALEHRVRIAEKLTALHTLSAGVAHELRNPLSAIDLNLHLLEDDLNGAAHSRERAAYYLQIMNAECRRMSAILDNFMKFAGPGSLGLHEVDVPSVIGSLVTLMRFEAEDRRIRLEHRVEEGLPPVLGDETQISQVLVNVVVNAFQAMPEGGLCRLTACSRQAGDRRWVDIAISDTGSGIQKDALPRLFEPFYTTRPGGTGLGLAIAYRIMQDHGGTIQVSSEPGQGTTVLLQFPAVTTRLHAAVPS</sequence>
<evidence type="ECO:0000313" key="12">
    <source>
        <dbReference type="Proteomes" id="UP000069205"/>
    </source>
</evidence>
<keyword evidence="9" id="KW-0812">Transmembrane</keyword>
<dbReference type="PANTHER" id="PTHR43065:SF10">
    <property type="entry name" value="PEROXIDE STRESS-ACTIVATED HISTIDINE KINASE MAK3"/>
    <property type="match status" value="1"/>
</dbReference>
<keyword evidence="9" id="KW-0472">Membrane</keyword>
<dbReference type="GO" id="GO:0000155">
    <property type="term" value="F:phosphorelay sensor kinase activity"/>
    <property type="evidence" value="ECO:0007669"/>
    <property type="project" value="InterPro"/>
</dbReference>
<dbReference type="CDD" id="cd00082">
    <property type="entry name" value="HisKA"/>
    <property type="match status" value="1"/>
</dbReference>
<evidence type="ECO:0000256" key="7">
    <source>
        <dbReference type="ARBA" id="ARBA00022840"/>
    </source>
</evidence>
<dbReference type="InterPro" id="IPR003594">
    <property type="entry name" value="HATPase_dom"/>
</dbReference>
<dbReference type="InterPro" id="IPR036890">
    <property type="entry name" value="HATPase_C_sf"/>
</dbReference>
<dbReference type="KEGG" id="nmv:NITMOv2_3749"/>
<dbReference type="Proteomes" id="UP000069205">
    <property type="component" value="Chromosome"/>
</dbReference>
<evidence type="ECO:0000256" key="8">
    <source>
        <dbReference type="ARBA" id="ARBA00023012"/>
    </source>
</evidence>
<dbReference type="AlphaFoldDB" id="A0A0K2GGQ3"/>
<dbReference type="SMART" id="SM00387">
    <property type="entry name" value="HATPase_c"/>
    <property type="match status" value="1"/>
</dbReference>
<dbReference type="OrthoDB" id="1931120at2"/>
<dbReference type="InterPro" id="IPR036097">
    <property type="entry name" value="HisK_dim/P_sf"/>
</dbReference>
<dbReference type="Gene3D" id="1.10.287.130">
    <property type="match status" value="1"/>
</dbReference>
<evidence type="ECO:0000256" key="9">
    <source>
        <dbReference type="SAM" id="Phobius"/>
    </source>
</evidence>
<dbReference type="Pfam" id="PF02518">
    <property type="entry name" value="HATPase_c"/>
    <property type="match status" value="1"/>
</dbReference>
<gene>
    <name evidence="11" type="ORF">NITMOv2_3749</name>
</gene>
<keyword evidence="8" id="KW-0902">Two-component regulatory system</keyword>
<dbReference type="EMBL" id="CP011801">
    <property type="protein sequence ID" value="ALA60140.1"/>
    <property type="molecule type" value="Genomic_DNA"/>
</dbReference>
<dbReference type="SUPFAM" id="SSF55874">
    <property type="entry name" value="ATPase domain of HSP90 chaperone/DNA topoisomerase II/histidine kinase"/>
    <property type="match status" value="1"/>
</dbReference>
<dbReference type="PROSITE" id="PS50109">
    <property type="entry name" value="HIS_KIN"/>
    <property type="match status" value="1"/>
</dbReference>
<feature type="transmembrane region" description="Helical" evidence="9">
    <location>
        <begin position="16"/>
        <end position="36"/>
    </location>
</feature>
<feature type="transmembrane region" description="Helical" evidence="9">
    <location>
        <begin position="69"/>
        <end position="93"/>
    </location>
</feature>
<evidence type="ECO:0000313" key="11">
    <source>
        <dbReference type="EMBL" id="ALA60140.1"/>
    </source>
</evidence>
<evidence type="ECO:0000256" key="5">
    <source>
        <dbReference type="ARBA" id="ARBA00022741"/>
    </source>
</evidence>
<keyword evidence="7" id="KW-0067">ATP-binding</keyword>
<keyword evidence="6 11" id="KW-0418">Kinase</keyword>
<dbReference type="GO" id="GO:0006355">
    <property type="term" value="P:regulation of DNA-templated transcription"/>
    <property type="evidence" value="ECO:0007669"/>
    <property type="project" value="InterPro"/>
</dbReference>
<dbReference type="PRINTS" id="PR00344">
    <property type="entry name" value="BCTRLSENSOR"/>
</dbReference>
<dbReference type="Pfam" id="PF00512">
    <property type="entry name" value="HisKA"/>
    <property type="match status" value="1"/>
</dbReference>
<keyword evidence="9" id="KW-1133">Transmembrane helix</keyword>
<dbReference type="InterPro" id="IPR035965">
    <property type="entry name" value="PAS-like_dom_sf"/>
</dbReference>
<comment type="catalytic activity">
    <reaction evidence="1">
        <text>ATP + protein L-histidine = ADP + protein N-phospho-L-histidine.</text>
        <dbReference type="EC" id="2.7.13.3"/>
    </reaction>
</comment>